<dbReference type="Gene3D" id="3.90.1150.10">
    <property type="entry name" value="Aspartate Aminotransferase, domain 1"/>
    <property type="match status" value="2"/>
</dbReference>
<dbReference type="SUPFAM" id="SSF53383">
    <property type="entry name" value="PLP-dependent transferases"/>
    <property type="match status" value="1"/>
</dbReference>
<gene>
    <name evidence="4" type="ORF">BJ968_003358</name>
</gene>
<dbReference type="RefSeq" id="WP_218885127.1">
    <property type="nucleotide sequence ID" value="NZ_BAAAGN010000003.1"/>
</dbReference>
<keyword evidence="5" id="KW-1185">Reference proteome</keyword>
<evidence type="ECO:0000256" key="1">
    <source>
        <dbReference type="ARBA" id="ARBA00001933"/>
    </source>
</evidence>
<proteinExistence type="predicted"/>
<keyword evidence="2" id="KW-0663">Pyridoxal phosphate</keyword>
<dbReference type="InterPro" id="IPR015424">
    <property type="entry name" value="PyrdxlP-dep_Trfase"/>
</dbReference>
<evidence type="ECO:0000313" key="5">
    <source>
        <dbReference type="Proteomes" id="UP000521922"/>
    </source>
</evidence>
<dbReference type="AlphaFoldDB" id="A0A7Y9DNK7"/>
<dbReference type="Proteomes" id="UP000521922">
    <property type="component" value="Unassembled WGS sequence"/>
</dbReference>
<dbReference type="GO" id="GO:0016829">
    <property type="term" value="F:lyase activity"/>
    <property type="evidence" value="ECO:0007669"/>
    <property type="project" value="UniProtKB-KW"/>
</dbReference>
<comment type="caution">
    <text evidence="4">The sequence shown here is derived from an EMBL/GenBank/DDBJ whole genome shotgun (WGS) entry which is preliminary data.</text>
</comment>
<reference evidence="4 5" key="1">
    <citation type="submission" date="2020-07" db="EMBL/GenBank/DDBJ databases">
        <title>Sequencing the genomes of 1000 actinobacteria strains.</title>
        <authorList>
            <person name="Klenk H.-P."/>
        </authorList>
    </citation>
    <scope>NUCLEOTIDE SEQUENCE [LARGE SCALE GENOMIC DNA]</scope>
    <source>
        <strain evidence="4 5">DSM 7487</strain>
    </source>
</reference>
<dbReference type="InterPro" id="IPR000192">
    <property type="entry name" value="Aminotrans_V_dom"/>
</dbReference>
<dbReference type="InterPro" id="IPR015422">
    <property type="entry name" value="PyrdxlP-dep_Trfase_small"/>
</dbReference>
<keyword evidence="4" id="KW-0456">Lyase</keyword>
<dbReference type="Gene3D" id="3.40.640.10">
    <property type="entry name" value="Type I PLP-dependent aspartate aminotransferase-like (Major domain)"/>
    <property type="match status" value="2"/>
</dbReference>
<dbReference type="EMBL" id="JACCBB010000001">
    <property type="protein sequence ID" value="NYD23818.1"/>
    <property type="molecule type" value="Genomic_DNA"/>
</dbReference>
<name>A0A7Y9DNK7_9ACTN</name>
<evidence type="ECO:0000313" key="4">
    <source>
        <dbReference type="EMBL" id="NYD23818.1"/>
    </source>
</evidence>
<protein>
    <submittedName>
        <fullName evidence="4">Pyridoxal 5-phosphate dependent beta-lyase</fullName>
    </submittedName>
</protein>
<dbReference type="PANTHER" id="PTHR43586:SF8">
    <property type="entry name" value="CYSTEINE DESULFURASE 1, CHLOROPLASTIC"/>
    <property type="match status" value="1"/>
</dbReference>
<dbReference type="PANTHER" id="PTHR43586">
    <property type="entry name" value="CYSTEINE DESULFURASE"/>
    <property type="match status" value="1"/>
</dbReference>
<accession>A0A7Y9DNK7</accession>
<organism evidence="4 5">
    <name type="scientific">Kineococcus aurantiacus</name>
    <dbReference type="NCBI Taxonomy" id="37633"/>
    <lineage>
        <taxon>Bacteria</taxon>
        <taxon>Bacillati</taxon>
        <taxon>Actinomycetota</taxon>
        <taxon>Actinomycetes</taxon>
        <taxon>Kineosporiales</taxon>
        <taxon>Kineosporiaceae</taxon>
        <taxon>Kineococcus</taxon>
    </lineage>
</organism>
<feature type="domain" description="Aminotransferase class V" evidence="3">
    <location>
        <begin position="36"/>
        <end position="250"/>
    </location>
</feature>
<dbReference type="InterPro" id="IPR015421">
    <property type="entry name" value="PyrdxlP-dep_Trfase_major"/>
</dbReference>
<evidence type="ECO:0000256" key="2">
    <source>
        <dbReference type="ARBA" id="ARBA00022898"/>
    </source>
</evidence>
<sequence length="378" mass="39494">MPTPGTPTDPTTEPTGLTALSAAWRRTRPPRTLLHLDSAAAGRSSWAVLDAVGAHLRREAERGGYVAALEASPVLDTARATVRTLLGWAPDEGVVAFVHSAEDALRQVLLRWPGDLPVTVAHPRGEYGPNLAVLAQLGVGTSVVDTPHRWDPEAFTASFARQRPDLVHLTWVGSHRGTVQPLADVVTACRAAGLPVVVDAAQAFGHVGTTGAAAADVVYGTSRKWLAGPRGVGFVAVRGDLADRTGPLEQTEANVAGRLGFAAALTQHVELGPTAVHAGLAQVGTATRHRLAAALEGTWEVVEDLDEPSATVTLRPLRPVDVAALRAALIADDGVVTTHLGPERAPLEMDGPALRVSGHLDTTAEDVDAMAAALLRRS</sequence>
<comment type="cofactor">
    <cofactor evidence="1">
        <name>pyridoxal 5'-phosphate</name>
        <dbReference type="ChEBI" id="CHEBI:597326"/>
    </cofactor>
</comment>
<dbReference type="Pfam" id="PF00266">
    <property type="entry name" value="Aminotran_5"/>
    <property type="match status" value="1"/>
</dbReference>
<evidence type="ECO:0000259" key="3">
    <source>
        <dbReference type="Pfam" id="PF00266"/>
    </source>
</evidence>